<dbReference type="Pfam" id="PF00108">
    <property type="entry name" value="Thiolase_N"/>
    <property type="match status" value="1"/>
</dbReference>
<dbReference type="NCBIfam" id="TIGR01930">
    <property type="entry name" value="AcCoA-C-Actrans"/>
    <property type="match status" value="1"/>
</dbReference>
<dbReference type="InterPro" id="IPR002155">
    <property type="entry name" value="Thiolase"/>
</dbReference>
<dbReference type="RefSeq" id="WP_088920419.1">
    <property type="nucleotide sequence ID" value="NZ_CP018632.1"/>
</dbReference>
<dbReference type="PIRSF" id="PIRSF000429">
    <property type="entry name" value="Ac-CoA_Ac_transf"/>
    <property type="match status" value="1"/>
</dbReference>
<evidence type="ECO:0000259" key="6">
    <source>
        <dbReference type="Pfam" id="PF00108"/>
    </source>
</evidence>
<evidence type="ECO:0000256" key="3">
    <source>
        <dbReference type="ARBA" id="ARBA00023315"/>
    </source>
</evidence>
<dbReference type="Gene3D" id="3.40.47.10">
    <property type="match status" value="1"/>
</dbReference>
<feature type="domain" description="Thiolase N-terminal" evidence="6">
    <location>
        <begin position="8"/>
        <end position="276"/>
    </location>
</feature>
<evidence type="ECO:0000256" key="1">
    <source>
        <dbReference type="ARBA" id="ARBA00010982"/>
    </source>
</evidence>
<evidence type="ECO:0000313" key="9">
    <source>
        <dbReference type="Proteomes" id="UP000250079"/>
    </source>
</evidence>
<evidence type="ECO:0000256" key="4">
    <source>
        <dbReference type="PIRSR" id="PIRSR000429-1"/>
    </source>
</evidence>
<reference evidence="8 9" key="1">
    <citation type="submission" date="2016-12" db="EMBL/GenBank/DDBJ databases">
        <authorList>
            <person name="Song W.-J."/>
            <person name="Kurnit D.M."/>
        </authorList>
    </citation>
    <scope>NUCLEOTIDE SEQUENCE [LARGE SCALE GENOMIC DNA]</scope>
    <source>
        <strain evidence="8 9">IMCC3135</strain>
    </source>
</reference>
<dbReference type="CDD" id="cd00751">
    <property type="entry name" value="thiolase"/>
    <property type="match status" value="1"/>
</dbReference>
<dbReference type="AlphaFoldDB" id="A0A2Z2P4B2"/>
<dbReference type="PANTHER" id="PTHR42689">
    <property type="entry name" value="ACETYL-COA ACYLTRANSFERASE FADA2 (3-KETOACYL-COA THIOLASE) (BETA-KETOTHIOLASE)-RELATED"/>
    <property type="match status" value="1"/>
</dbReference>
<dbReference type="PANTHER" id="PTHR42689:SF1">
    <property type="entry name" value="ACETYL-COA ACYLTRANSFERASE FADA2 (3-KETOACYL-COA THIOLASE) (BETA-KETOTHIOLASE)-RELATED"/>
    <property type="match status" value="1"/>
</dbReference>
<dbReference type="EC" id="2.3.1.16" evidence="8"/>
<dbReference type="NCBIfam" id="NF006740">
    <property type="entry name" value="PRK09268.1"/>
    <property type="match status" value="1"/>
</dbReference>
<proteinExistence type="inferred from homology"/>
<accession>A0A2Z2P4B2</accession>
<dbReference type="GO" id="GO:0005829">
    <property type="term" value="C:cytosol"/>
    <property type="evidence" value="ECO:0007669"/>
    <property type="project" value="TreeGrafter"/>
</dbReference>
<keyword evidence="2 5" id="KW-0808">Transferase</keyword>
<gene>
    <name evidence="8" type="primary">fadI</name>
    <name evidence="8" type="ORF">IMCC3135_27260</name>
</gene>
<feature type="active site" description="Acyl-thioester intermediate" evidence="4">
    <location>
        <position position="92"/>
    </location>
</feature>
<dbReference type="Proteomes" id="UP000250079">
    <property type="component" value="Chromosome"/>
</dbReference>
<dbReference type="OrthoDB" id="1402717at2"/>
<dbReference type="Pfam" id="PF02803">
    <property type="entry name" value="Thiolase_C"/>
    <property type="match status" value="1"/>
</dbReference>
<dbReference type="InterPro" id="IPR020616">
    <property type="entry name" value="Thiolase_N"/>
</dbReference>
<dbReference type="GO" id="GO:0003988">
    <property type="term" value="F:acetyl-CoA C-acyltransferase activity"/>
    <property type="evidence" value="ECO:0007669"/>
    <property type="project" value="UniProtKB-EC"/>
</dbReference>
<evidence type="ECO:0000259" key="7">
    <source>
        <dbReference type="Pfam" id="PF02803"/>
    </source>
</evidence>
<protein>
    <submittedName>
        <fullName evidence="8">3-ketoacyl-CoA thiolase</fullName>
        <ecNumber evidence="8">2.3.1.16</ecNumber>
    </submittedName>
</protein>
<dbReference type="InterPro" id="IPR020617">
    <property type="entry name" value="Thiolase_C"/>
</dbReference>
<name>A0A2Z2P4B2_9GAMM</name>
<dbReference type="EMBL" id="CP018632">
    <property type="protein sequence ID" value="ASJ75507.1"/>
    <property type="molecule type" value="Genomic_DNA"/>
</dbReference>
<evidence type="ECO:0000256" key="5">
    <source>
        <dbReference type="RuleBase" id="RU003557"/>
    </source>
</evidence>
<comment type="similarity">
    <text evidence="1 5">Belongs to the thiolase-like superfamily. Thiolase family.</text>
</comment>
<keyword evidence="3 5" id="KW-0012">Acyltransferase</keyword>
<dbReference type="InterPro" id="IPR016039">
    <property type="entry name" value="Thiolase-like"/>
</dbReference>
<keyword evidence="9" id="KW-1185">Reference proteome</keyword>
<feature type="active site" description="Proton acceptor" evidence="4">
    <location>
        <position position="412"/>
    </location>
</feature>
<evidence type="ECO:0000313" key="8">
    <source>
        <dbReference type="EMBL" id="ASJ75507.1"/>
    </source>
</evidence>
<organism evidence="8 9">
    <name type="scientific">Granulosicoccus antarcticus IMCC3135</name>
    <dbReference type="NCBI Taxonomy" id="1192854"/>
    <lineage>
        <taxon>Bacteria</taxon>
        <taxon>Pseudomonadati</taxon>
        <taxon>Pseudomonadota</taxon>
        <taxon>Gammaproteobacteria</taxon>
        <taxon>Chromatiales</taxon>
        <taxon>Granulosicoccaceae</taxon>
        <taxon>Granulosicoccus</taxon>
    </lineage>
</organism>
<evidence type="ECO:0000256" key="2">
    <source>
        <dbReference type="ARBA" id="ARBA00022679"/>
    </source>
</evidence>
<sequence>MAQTLKPVVIVGGLRIPFCRSNTSYAELSNKKMLSTVLNGMVQRYALEGQHIGEVNAGAVITHSRDWNLAREVVLSTKLSPTTPGLTMQQACGTSLQAAMTAAAKIATGQIDSAIAAGSDTVSDVPIVFNNKFSKRLVALGKARDIKSRLGVFKGFGPKELAPVPPSVNEPRTLMSMGQHCEMMAKTWSISRQAQDELALLSHQNTAAAYDSGFFDDLLIQCEGVLRDNNLRADASLESLGKLRTVYDKTEAGTLTAGNSTPLTDGAAGVLLCSEEWARERGLPIQAYLTHSATAAVDFVGGAGLLMAPTVAVSDMLKRAELTLQDFELYEIHEAFAAQVLCTLKAWEDPEYCRKELGRDTAMGSIDRTRMNVVGSSLAVGHPFAATGARILGTLAKQLDQKGSGRGLISICTAGGMGVTAILEK</sequence>
<feature type="active site" description="Proton acceptor" evidence="4">
    <location>
        <position position="382"/>
    </location>
</feature>
<feature type="domain" description="Thiolase C-terminal" evidence="7">
    <location>
        <begin position="285"/>
        <end position="425"/>
    </location>
</feature>
<dbReference type="SUPFAM" id="SSF53901">
    <property type="entry name" value="Thiolase-like"/>
    <property type="match status" value="2"/>
</dbReference>
<dbReference type="KEGG" id="gai:IMCC3135_27260"/>
<dbReference type="InterPro" id="IPR050521">
    <property type="entry name" value="3-ketoacyl-CoA_Thiolase"/>
</dbReference>